<evidence type="ECO:0000313" key="2">
    <source>
        <dbReference type="EMBL" id="PIW96644.1"/>
    </source>
</evidence>
<feature type="transmembrane region" description="Helical" evidence="1">
    <location>
        <begin position="29"/>
        <end position="45"/>
    </location>
</feature>
<evidence type="ECO:0000256" key="1">
    <source>
        <dbReference type="SAM" id="Phobius"/>
    </source>
</evidence>
<evidence type="ECO:0000313" key="3">
    <source>
        <dbReference type="Proteomes" id="UP000230837"/>
    </source>
</evidence>
<sequence>MTKGTLVFFIGIILIILPYLGIPAIWKEYLSVTIGIFLLIFGYGLRRAQYLAEIDQGNGERKSETFVETTQKLFSESAVE</sequence>
<proteinExistence type="predicted"/>
<dbReference type="Proteomes" id="UP000230837">
    <property type="component" value="Unassembled WGS sequence"/>
</dbReference>
<dbReference type="EMBL" id="PFHR01000206">
    <property type="protein sequence ID" value="PIW96644.1"/>
    <property type="molecule type" value="Genomic_DNA"/>
</dbReference>
<reference evidence="3" key="1">
    <citation type="submission" date="2017-09" db="EMBL/GenBank/DDBJ databases">
        <title>Depth-based differentiation of microbial function through sediment-hosted aquifers and enrichment of novel symbionts in the deep terrestrial subsurface.</title>
        <authorList>
            <person name="Probst A.J."/>
            <person name="Ladd B."/>
            <person name="Jarett J.K."/>
            <person name="Geller-Mcgrath D.E."/>
            <person name="Sieber C.M.K."/>
            <person name="Emerson J.B."/>
            <person name="Anantharaman K."/>
            <person name="Thomas B.C."/>
            <person name="Malmstrom R."/>
            <person name="Stieglmeier M."/>
            <person name="Klingl A."/>
            <person name="Woyke T."/>
            <person name="Ryan C.M."/>
            <person name="Banfield J.F."/>
        </authorList>
    </citation>
    <scope>NUCLEOTIDE SEQUENCE [LARGE SCALE GENOMIC DNA]</scope>
</reference>
<organism evidence="2 3">
    <name type="scientific">Candidatus Kaiserbacteria bacterium CG_4_8_14_3_um_filter_38_9</name>
    <dbReference type="NCBI Taxonomy" id="1974599"/>
    <lineage>
        <taxon>Bacteria</taxon>
        <taxon>Candidatus Kaiseribacteriota</taxon>
    </lineage>
</organism>
<keyword evidence="1" id="KW-0472">Membrane</keyword>
<feature type="transmembrane region" description="Helical" evidence="1">
    <location>
        <begin position="6"/>
        <end position="22"/>
    </location>
</feature>
<accession>A0A2M7IN53</accession>
<keyword evidence="1" id="KW-0812">Transmembrane</keyword>
<gene>
    <name evidence="2" type="ORF">COZ82_03865</name>
</gene>
<comment type="caution">
    <text evidence="2">The sequence shown here is derived from an EMBL/GenBank/DDBJ whole genome shotgun (WGS) entry which is preliminary data.</text>
</comment>
<dbReference type="AlphaFoldDB" id="A0A2M7IN53"/>
<protein>
    <submittedName>
        <fullName evidence="2">Uncharacterized protein</fullName>
    </submittedName>
</protein>
<name>A0A2M7IN53_9BACT</name>
<keyword evidence="1" id="KW-1133">Transmembrane helix</keyword>